<keyword evidence="3 6" id="KW-0479">Metal-binding</keyword>
<evidence type="ECO:0000256" key="2">
    <source>
        <dbReference type="ARBA" id="ARBA00022692"/>
    </source>
</evidence>
<dbReference type="InterPro" id="IPR017972">
    <property type="entry name" value="Cyt_P450_CS"/>
</dbReference>
<evidence type="ECO:0000256" key="6">
    <source>
        <dbReference type="PIRSR" id="PIRSR602401-1"/>
    </source>
</evidence>
<keyword evidence="6 7" id="KW-0349">Heme</keyword>
<dbReference type="Proteomes" id="UP000275267">
    <property type="component" value="Unassembled WGS sequence"/>
</dbReference>
<dbReference type="Gene3D" id="1.10.630.10">
    <property type="entry name" value="Cytochrome P450"/>
    <property type="match status" value="1"/>
</dbReference>
<evidence type="ECO:0000313" key="8">
    <source>
        <dbReference type="EMBL" id="RLN18829.1"/>
    </source>
</evidence>
<accession>A0A3L6SEA0</accession>
<keyword evidence="7" id="KW-0560">Oxidoreductase</keyword>
<dbReference type="PROSITE" id="PS00086">
    <property type="entry name" value="CYTOCHROME_P450"/>
    <property type="match status" value="1"/>
</dbReference>
<evidence type="ECO:0000256" key="5">
    <source>
        <dbReference type="ARBA" id="ARBA00023136"/>
    </source>
</evidence>
<dbReference type="GO" id="GO:0016020">
    <property type="term" value="C:membrane"/>
    <property type="evidence" value="ECO:0007669"/>
    <property type="project" value="UniProtKB-SubCell"/>
</dbReference>
<dbReference type="SUPFAM" id="SSF48264">
    <property type="entry name" value="Cytochrome P450"/>
    <property type="match status" value="1"/>
</dbReference>
<dbReference type="InterPro" id="IPR001128">
    <property type="entry name" value="Cyt_P450"/>
</dbReference>
<comment type="similarity">
    <text evidence="7">Belongs to the cytochrome P450 family.</text>
</comment>
<dbReference type="EMBL" id="PQIB02000005">
    <property type="protein sequence ID" value="RLN18829.1"/>
    <property type="molecule type" value="Genomic_DNA"/>
</dbReference>
<dbReference type="PRINTS" id="PR00385">
    <property type="entry name" value="P450"/>
</dbReference>
<keyword evidence="5" id="KW-0472">Membrane</keyword>
<evidence type="ECO:0000256" key="3">
    <source>
        <dbReference type="ARBA" id="ARBA00022723"/>
    </source>
</evidence>
<organism evidence="8 9">
    <name type="scientific">Panicum miliaceum</name>
    <name type="common">Proso millet</name>
    <name type="synonym">Broomcorn millet</name>
    <dbReference type="NCBI Taxonomy" id="4540"/>
    <lineage>
        <taxon>Eukaryota</taxon>
        <taxon>Viridiplantae</taxon>
        <taxon>Streptophyta</taxon>
        <taxon>Embryophyta</taxon>
        <taxon>Tracheophyta</taxon>
        <taxon>Spermatophyta</taxon>
        <taxon>Magnoliopsida</taxon>
        <taxon>Liliopsida</taxon>
        <taxon>Poales</taxon>
        <taxon>Poaceae</taxon>
        <taxon>PACMAD clade</taxon>
        <taxon>Panicoideae</taxon>
        <taxon>Panicodae</taxon>
        <taxon>Paniceae</taxon>
        <taxon>Panicinae</taxon>
        <taxon>Panicum</taxon>
        <taxon>Panicum sect. Panicum</taxon>
    </lineage>
</organism>
<keyword evidence="4" id="KW-1133">Transmembrane helix</keyword>
<dbReference type="GO" id="GO:0016709">
    <property type="term" value="F:oxidoreductase activity, acting on paired donors, with incorporation or reduction of molecular oxygen, NAD(P)H as one donor, and incorporation of one atom of oxygen"/>
    <property type="evidence" value="ECO:0007669"/>
    <property type="project" value="TreeGrafter"/>
</dbReference>
<proteinExistence type="inferred from homology"/>
<feature type="binding site" description="axial binding residue" evidence="6">
    <location>
        <position position="134"/>
    </location>
    <ligand>
        <name>heme</name>
        <dbReference type="ChEBI" id="CHEBI:30413"/>
    </ligand>
    <ligandPart>
        <name>Fe</name>
        <dbReference type="ChEBI" id="CHEBI:18248"/>
    </ligandPart>
</feature>
<protein>
    <submittedName>
        <fullName evidence="8">Cytochrome P450 89A2-like</fullName>
    </submittedName>
</protein>
<dbReference type="STRING" id="4540.A0A3L6SEA0"/>
<dbReference type="InterPro" id="IPR051103">
    <property type="entry name" value="Plant_metabolite_P450s"/>
</dbReference>
<comment type="cofactor">
    <cofactor evidence="6">
        <name>heme</name>
        <dbReference type="ChEBI" id="CHEBI:30413"/>
    </cofactor>
</comment>
<evidence type="ECO:0000313" key="9">
    <source>
        <dbReference type="Proteomes" id="UP000275267"/>
    </source>
</evidence>
<comment type="caution">
    <text evidence="8">The sequence shown here is derived from an EMBL/GenBank/DDBJ whole genome shotgun (WGS) entry which is preliminary data.</text>
</comment>
<evidence type="ECO:0000256" key="4">
    <source>
        <dbReference type="ARBA" id="ARBA00022989"/>
    </source>
</evidence>
<sequence length="198" mass="21968">MAELVKNPAIQEKLYNEIKATCGDEKEEAGAEEDRRKMPYLKAVVLEGLRRHPPEHALLAHRAAEDIDVCGYLIPRGASVHFAVAEMGRDAREWVDPMRFSPERFLPGGGGEGVVVTGTKAIRMMPFGAGRRICAGLGAAVLHLEYFVANLVREFEWHEVPGDEVDLAERHGTTTVMKKPLRARLVPRRIHRAATTAP</sequence>
<gene>
    <name evidence="8" type="ORF">C2845_PM02G09570</name>
</gene>
<dbReference type="AlphaFoldDB" id="A0A3L6SEA0"/>
<dbReference type="GO" id="GO:0005506">
    <property type="term" value="F:iron ion binding"/>
    <property type="evidence" value="ECO:0007669"/>
    <property type="project" value="InterPro"/>
</dbReference>
<keyword evidence="7" id="KW-0503">Monooxygenase</keyword>
<evidence type="ECO:0000256" key="7">
    <source>
        <dbReference type="RuleBase" id="RU000461"/>
    </source>
</evidence>
<comment type="subcellular location">
    <subcellularLocation>
        <location evidence="1">Membrane</location>
        <topology evidence="1">Single-pass membrane protein</topology>
    </subcellularLocation>
</comment>
<dbReference type="PANTHER" id="PTHR24298">
    <property type="entry name" value="FLAVONOID 3'-MONOOXYGENASE-RELATED"/>
    <property type="match status" value="1"/>
</dbReference>
<name>A0A3L6SEA0_PANMI</name>
<dbReference type="Pfam" id="PF00067">
    <property type="entry name" value="p450"/>
    <property type="match status" value="1"/>
</dbReference>
<keyword evidence="6 7" id="KW-0408">Iron</keyword>
<dbReference type="OrthoDB" id="1055148at2759"/>
<dbReference type="PANTHER" id="PTHR24298:SF914">
    <property type="entry name" value="OS10G0513400 PROTEIN"/>
    <property type="match status" value="1"/>
</dbReference>
<reference evidence="9" key="1">
    <citation type="journal article" date="2019" name="Nat. Commun.">
        <title>The genome of broomcorn millet.</title>
        <authorList>
            <person name="Zou C."/>
            <person name="Miki D."/>
            <person name="Li D."/>
            <person name="Tang Q."/>
            <person name="Xiao L."/>
            <person name="Rajput S."/>
            <person name="Deng P."/>
            <person name="Jia W."/>
            <person name="Huang R."/>
            <person name="Zhang M."/>
            <person name="Sun Y."/>
            <person name="Hu J."/>
            <person name="Fu X."/>
            <person name="Schnable P.S."/>
            <person name="Li F."/>
            <person name="Zhang H."/>
            <person name="Feng B."/>
            <person name="Zhu X."/>
            <person name="Liu R."/>
            <person name="Schnable J.C."/>
            <person name="Zhu J.-K."/>
            <person name="Zhang H."/>
        </authorList>
    </citation>
    <scope>NUCLEOTIDE SEQUENCE [LARGE SCALE GENOMIC DNA]</scope>
</reference>
<dbReference type="PRINTS" id="PR00463">
    <property type="entry name" value="EP450I"/>
</dbReference>
<dbReference type="GO" id="GO:0020037">
    <property type="term" value="F:heme binding"/>
    <property type="evidence" value="ECO:0007669"/>
    <property type="project" value="InterPro"/>
</dbReference>
<keyword evidence="9" id="KW-1185">Reference proteome</keyword>
<dbReference type="InterPro" id="IPR036396">
    <property type="entry name" value="Cyt_P450_sf"/>
</dbReference>
<dbReference type="InterPro" id="IPR002401">
    <property type="entry name" value="Cyt_P450_E_grp-I"/>
</dbReference>
<evidence type="ECO:0000256" key="1">
    <source>
        <dbReference type="ARBA" id="ARBA00004167"/>
    </source>
</evidence>
<keyword evidence="2" id="KW-0812">Transmembrane</keyword>